<evidence type="ECO:0000313" key="2">
    <source>
        <dbReference type="EMBL" id="SUZ47212.1"/>
    </source>
</evidence>
<dbReference type="InterPro" id="IPR037522">
    <property type="entry name" value="HD_GYP_dom"/>
</dbReference>
<dbReference type="SUPFAM" id="SSF109604">
    <property type="entry name" value="HD-domain/PDEase-like"/>
    <property type="match status" value="2"/>
</dbReference>
<organism evidence="2">
    <name type="scientific">marine metagenome</name>
    <dbReference type="NCBI Taxonomy" id="408172"/>
    <lineage>
        <taxon>unclassified sequences</taxon>
        <taxon>metagenomes</taxon>
        <taxon>ecological metagenomes</taxon>
    </lineage>
</organism>
<dbReference type="SMART" id="SM00471">
    <property type="entry name" value="HDc"/>
    <property type="match status" value="1"/>
</dbReference>
<dbReference type="SMART" id="SM00065">
    <property type="entry name" value="GAF"/>
    <property type="match status" value="1"/>
</dbReference>
<feature type="domain" description="HD-GYP" evidence="1">
    <location>
        <begin position="347"/>
        <end position="552"/>
    </location>
</feature>
<dbReference type="Pfam" id="PF13487">
    <property type="entry name" value="HD_5"/>
    <property type="match status" value="1"/>
</dbReference>
<dbReference type="InterPro" id="IPR029016">
    <property type="entry name" value="GAF-like_dom_sf"/>
</dbReference>
<dbReference type="SUPFAM" id="SSF55781">
    <property type="entry name" value="GAF domain-like"/>
    <property type="match status" value="1"/>
</dbReference>
<dbReference type="Gene3D" id="1.10.3210.10">
    <property type="entry name" value="Hypothetical protein af1432"/>
    <property type="match status" value="2"/>
</dbReference>
<proteinExistence type="predicted"/>
<gene>
    <name evidence="2" type="ORF">METZ01_LOCUS66</name>
</gene>
<dbReference type="PROSITE" id="PS51832">
    <property type="entry name" value="HD_GYP"/>
    <property type="match status" value="1"/>
</dbReference>
<dbReference type="Pfam" id="PF01590">
    <property type="entry name" value="GAF"/>
    <property type="match status" value="1"/>
</dbReference>
<accession>A0A381MXZ2</accession>
<sequence>MKNKKESALSLTQQEITELLKTTPSGIKKYIDELEGQIKNLSEIGVALSKEKDRGKILETILLEAKRISSADGGTIYMKTDDNRLKFEIMMNDSLGIHFGGTSAEPMPDTIYPVKLYNPETNQPNHKNVSAYAALTGKTVNIKDAYKEKGFDFSGTKGWDKRHGYCSKSFLTVPMKNHEDNIIGVLQLLNAKNPNTGEIASFSTSIKMIESLASQAAIVITNKNLIRELEVLFESFIKLIATAIDKKSAYTGGHCSRVPEITMMLADAVGKIKSGKYKNFDMNPDERNELYIAAWLHDCGKVATPTHIVDKGTKLEKIFDRIDIINMKFEVLRRDKEIEFLKKIYKLKNSDKTVLEKLKGEYKRQLEQLDEDEAFLERCNIGGEFMLEELQERVIQIAKYPFKEKGKKKPFLSRDEVRNLNIPKGTLLPEEREIINSHITITIDMLEQLPYPKHLKNIPEFAGGHHEKLDGTGYPRGLTENQMSPQAKMIAIADIYEALTAADRPYKEGKKLSEAMRIMGFMNKDRHIDKDLFKIFVKEGIYKKYAKKFLKPNQIDKVDETVIL</sequence>
<dbReference type="Gene3D" id="3.30.450.40">
    <property type="match status" value="1"/>
</dbReference>
<dbReference type="InterPro" id="IPR006674">
    <property type="entry name" value="HD_domain"/>
</dbReference>
<dbReference type="CDD" id="cd00077">
    <property type="entry name" value="HDc"/>
    <property type="match status" value="2"/>
</dbReference>
<dbReference type="EMBL" id="UINC01000004">
    <property type="protein sequence ID" value="SUZ47212.1"/>
    <property type="molecule type" value="Genomic_DNA"/>
</dbReference>
<reference evidence="2" key="1">
    <citation type="submission" date="2018-05" db="EMBL/GenBank/DDBJ databases">
        <authorList>
            <person name="Lanie J.A."/>
            <person name="Ng W.-L."/>
            <person name="Kazmierczak K.M."/>
            <person name="Andrzejewski T.M."/>
            <person name="Davidsen T.M."/>
            <person name="Wayne K.J."/>
            <person name="Tettelin H."/>
            <person name="Glass J.I."/>
            <person name="Rusch D."/>
            <person name="Podicherti R."/>
            <person name="Tsui H.-C.T."/>
            <person name="Winkler M.E."/>
        </authorList>
    </citation>
    <scope>NUCLEOTIDE SEQUENCE</scope>
</reference>
<name>A0A381MXZ2_9ZZZZ</name>
<protein>
    <recommendedName>
        <fullName evidence="1">HD-GYP domain-containing protein</fullName>
    </recommendedName>
</protein>
<evidence type="ECO:0000259" key="1">
    <source>
        <dbReference type="PROSITE" id="PS51832"/>
    </source>
</evidence>
<dbReference type="Pfam" id="PF01966">
    <property type="entry name" value="HD"/>
    <property type="match status" value="1"/>
</dbReference>
<dbReference type="InterPro" id="IPR003607">
    <property type="entry name" value="HD/PDEase_dom"/>
</dbReference>
<dbReference type="AlphaFoldDB" id="A0A381MXZ2"/>
<dbReference type="PANTHER" id="PTHR43155:SF2">
    <property type="entry name" value="CYCLIC DI-GMP PHOSPHODIESTERASE PA4108"/>
    <property type="match status" value="1"/>
</dbReference>
<dbReference type="InterPro" id="IPR003018">
    <property type="entry name" value="GAF"/>
</dbReference>
<dbReference type="PANTHER" id="PTHR43155">
    <property type="entry name" value="CYCLIC DI-GMP PHOSPHODIESTERASE PA4108-RELATED"/>
    <property type="match status" value="1"/>
</dbReference>